<dbReference type="Pfam" id="PF13715">
    <property type="entry name" value="CarbopepD_reg_2"/>
    <property type="match status" value="1"/>
</dbReference>
<dbReference type="EMBL" id="JAALLT010000003">
    <property type="protein sequence ID" value="NGP76976.1"/>
    <property type="molecule type" value="Genomic_DNA"/>
</dbReference>
<feature type="signal peptide" evidence="4">
    <location>
        <begin position="1"/>
        <end position="23"/>
    </location>
</feature>
<keyword evidence="3" id="KW-0998">Cell outer membrane</keyword>
<evidence type="ECO:0000313" key="5">
    <source>
        <dbReference type="EMBL" id="NGP76976.1"/>
    </source>
</evidence>
<keyword evidence="5" id="KW-0675">Receptor</keyword>
<keyword evidence="2" id="KW-0472">Membrane</keyword>
<keyword evidence="4" id="KW-0732">Signal</keyword>
<dbReference type="SUPFAM" id="SSF56935">
    <property type="entry name" value="Porins"/>
    <property type="match status" value="1"/>
</dbReference>
<evidence type="ECO:0000313" key="6">
    <source>
        <dbReference type="Proteomes" id="UP000473278"/>
    </source>
</evidence>
<comment type="subcellular location">
    <subcellularLocation>
        <location evidence="1">Cell outer membrane</location>
    </subcellularLocation>
</comment>
<protein>
    <submittedName>
        <fullName evidence="5">TonB-dependent receptor</fullName>
    </submittedName>
</protein>
<organism evidence="5 6">
    <name type="scientific">Halalkalibaculum roseum</name>
    <dbReference type="NCBI Taxonomy" id="2709311"/>
    <lineage>
        <taxon>Bacteria</taxon>
        <taxon>Pseudomonadati</taxon>
        <taxon>Balneolota</taxon>
        <taxon>Balneolia</taxon>
        <taxon>Balneolales</taxon>
        <taxon>Balneolaceae</taxon>
        <taxon>Halalkalibaculum</taxon>
    </lineage>
</organism>
<dbReference type="InterPro" id="IPR036942">
    <property type="entry name" value="Beta-barrel_TonB_sf"/>
</dbReference>
<sequence length="876" mass="99586">MHSKFRGTFLIIACFLLPLTAIAQYNYTNEPLLQVIDDIQQKTSYRFLYREAMISEIRVSFRADNDNLMDELSNSLQFQPVALKVDRARNQVVIHRNSKTDRGKRVTVSGQVVDATTGERLPFATISWKSNGSVEGVTSNSAGAFNFTHTFVNPEITIRTSYVGYATEELVLDLSENSDISDINFRLQPTFVGGNEIIITGMNYYSTVDTSLQQSVDIGTFSPLGESNSIRALQQLPAVNINTALDNGLNVRGSPADGFRILLDGITIYNQSHLFGLLDSFNSDALQTSGLFYDITPAQYQAPPGGTLSFYTKTGSLNEIRGTAGLSNTTTRLTLEGPISKGKGSWLISGRNSYMNAIDWLNNSTLIEWGLDVDRSQQVLADNLIDIESRLVRPVESNAHFFDLHGKVYFEGKSGNRFILSGYFGQDNTEQQANRVFRSFDSISGNRIELRPVETDNSWSNVAGSIQYQAPLSSTSYSYTSAGLSIYDTDFGKDDFTYYRLNEASESFQLFTYPLEMKSIINEIKGEQRFDFSFWSATWTFGGSYHYYSGEYFEDSFDRPGFFTQNTAHRVDAYAQVDLTKFEWFDLFGGNRTHYYSNGNYLKFSPRVKLKLFPKADLSASIGYSKNYQFLNQISLSNIVSSDIWILATDLQPPSSVDYFSAGIYLKPFKHTHFQIEAYKKEYENVRLHEINTYSLNNTFSDSPWFSDNSGEGEGIEFYLRNQFRHFALSQAFTLSRMQLQNPLLNQGEPFYVDWDRRYRYNSTVELYPISNLSVFVSWMYATGTPNKLAIFGPANDQRLEDYMRTDLSVEYRKEFKSATLKTTFSVYNLTDRNNPWYRELSLVLDQSAGQNRFSNVPVEVYDLGIQPSFNISVSF</sequence>
<dbReference type="GO" id="GO:0009279">
    <property type="term" value="C:cell outer membrane"/>
    <property type="evidence" value="ECO:0007669"/>
    <property type="project" value="UniProtKB-SubCell"/>
</dbReference>
<accession>A0A6M1SYE8</accession>
<keyword evidence="6" id="KW-1185">Reference proteome</keyword>
<gene>
    <name evidence="5" type="ORF">G3570_10050</name>
</gene>
<feature type="chain" id="PRO_5027097420" evidence="4">
    <location>
        <begin position="24"/>
        <end position="876"/>
    </location>
</feature>
<evidence type="ECO:0000256" key="4">
    <source>
        <dbReference type="SAM" id="SignalP"/>
    </source>
</evidence>
<evidence type="ECO:0000256" key="1">
    <source>
        <dbReference type="ARBA" id="ARBA00004442"/>
    </source>
</evidence>
<name>A0A6M1SYE8_9BACT</name>
<dbReference type="Gene3D" id="2.40.170.20">
    <property type="entry name" value="TonB-dependent receptor, beta-barrel domain"/>
    <property type="match status" value="1"/>
</dbReference>
<dbReference type="SUPFAM" id="SSF49464">
    <property type="entry name" value="Carboxypeptidase regulatory domain-like"/>
    <property type="match status" value="1"/>
</dbReference>
<reference evidence="5 6" key="1">
    <citation type="submission" date="2020-02" db="EMBL/GenBank/DDBJ databases">
        <title>Balneolaceae bacterium YR4-1, complete genome.</title>
        <authorList>
            <person name="Li Y."/>
            <person name="Wu S."/>
        </authorList>
    </citation>
    <scope>NUCLEOTIDE SEQUENCE [LARGE SCALE GENOMIC DNA]</scope>
    <source>
        <strain evidence="5 6">YR4-1</strain>
    </source>
</reference>
<proteinExistence type="predicted"/>
<dbReference type="AlphaFoldDB" id="A0A6M1SYE8"/>
<dbReference type="Proteomes" id="UP000473278">
    <property type="component" value="Unassembled WGS sequence"/>
</dbReference>
<dbReference type="Gene3D" id="2.60.40.1120">
    <property type="entry name" value="Carboxypeptidase-like, regulatory domain"/>
    <property type="match status" value="1"/>
</dbReference>
<dbReference type="RefSeq" id="WP_165141904.1">
    <property type="nucleotide sequence ID" value="NZ_JAALLT010000003.1"/>
</dbReference>
<evidence type="ECO:0000256" key="3">
    <source>
        <dbReference type="ARBA" id="ARBA00023237"/>
    </source>
</evidence>
<dbReference type="InterPro" id="IPR008969">
    <property type="entry name" value="CarboxyPept-like_regulatory"/>
</dbReference>
<comment type="caution">
    <text evidence="5">The sequence shown here is derived from an EMBL/GenBank/DDBJ whole genome shotgun (WGS) entry which is preliminary data.</text>
</comment>
<evidence type="ECO:0000256" key="2">
    <source>
        <dbReference type="ARBA" id="ARBA00023136"/>
    </source>
</evidence>